<dbReference type="VEuPathDB" id="TrichDB:TVAG_126600"/>
<dbReference type="VEuPathDB" id="TrichDB:TVAGG3_0460590"/>
<reference evidence="1" key="1">
    <citation type="submission" date="2006-10" db="EMBL/GenBank/DDBJ databases">
        <authorList>
            <person name="Amadeo P."/>
            <person name="Zhao Q."/>
            <person name="Wortman J."/>
            <person name="Fraser-Liggett C."/>
            <person name="Carlton J."/>
        </authorList>
    </citation>
    <scope>NUCLEOTIDE SEQUENCE</scope>
    <source>
        <strain evidence="1">G3</strain>
    </source>
</reference>
<keyword evidence="2" id="KW-1185">Reference proteome</keyword>
<evidence type="ECO:0000313" key="1">
    <source>
        <dbReference type="EMBL" id="EAX95530.1"/>
    </source>
</evidence>
<dbReference type="AlphaFoldDB" id="A2FHS0"/>
<sequence>MEYAKDIIETRHVRKYKNRSEKCQRDHKMIFERVKLNGIKMDFVSAYIDRIIGTKVTYLNLLSFAIDISSVLEIKLDRLAKRNRNALLCWYAENWERIQPHIQKLKTMKEYNLKTQIDLSISNSPQNHQIDEKVDPTNLWQLLNHH</sequence>
<name>A2FHS0_TRIV3</name>
<reference evidence="1" key="2">
    <citation type="journal article" date="2007" name="Science">
        <title>Draft genome sequence of the sexually transmitted pathogen Trichomonas vaginalis.</title>
        <authorList>
            <person name="Carlton J.M."/>
            <person name="Hirt R.P."/>
            <person name="Silva J.C."/>
            <person name="Delcher A.L."/>
            <person name="Schatz M."/>
            <person name="Zhao Q."/>
            <person name="Wortman J.R."/>
            <person name="Bidwell S.L."/>
            <person name="Alsmark U.C.M."/>
            <person name="Besteiro S."/>
            <person name="Sicheritz-Ponten T."/>
            <person name="Noel C.J."/>
            <person name="Dacks J.B."/>
            <person name="Foster P.G."/>
            <person name="Simillion C."/>
            <person name="Van de Peer Y."/>
            <person name="Miranda-Saavedra D."/>
            <person name="Barton G.J."/>
            <person name="Westrop G.D."/>
            <person name="Mueller S."/>
            <person name="Dessi D."/>
            <person name="Fiori P.L."/>
            <person name="Ren Q."/>
            <person name="Paulsen I."/>
            <person name="Zhang H."/>
            <person name="Bastida-Corcuera F.D."/>
            <person name="Simoes-Barbosa A."/>
            <person name="Brown M.T."/>
            <person name="Hayes R.D."/>
            <person name="Mukherjee M."/>
            <person name="Okumura C.Y."/>
            <person name="Schneider R."/>
            <person name="Smith A.J."/>
            <person name="Vanacova S."/>
            <person name="Villalvazo M."/>
            <person name="Haas B.J."/>
            <person name="Pertea M."/>
            <person name="Feldblyum T.V."/>
            <person name="Utterback T.R."/>
            <person name="Shu C.L."/>
            <person name="Osoegawa K."/>
            <person name="de Jong P.J."/>
            <person name="Hrdy I."/>
            <person name="Horvathova L."/>
            <person name="Zubacova Z."/>
            <person name="Dolezal P."/>
            <person name="Malik S.B."/>
            <person name="Logsdon J.M. Jr."/>
            <person name="Henze K."/>
            <person name="Gupta A."/>
            <person name="Wang C.C."/>
            <person name="Dunne R.L."/>
            <person name="Upcroft J.A."/>
            <person name="Upcroft P."/>
            <person name="White O."/>
            <person name="Salzberg S.L."/>
            <person name="Tang P."/>
            <person name="Chiu C.-H."/>
            <person name="Lee Y.-S."/>
            <person name="Embley T.M."/>
            <person name="Coombs G.H."/>
            <person name="Mottram J.C."/>
            <person name="Tachezy J."/>
            <person name="Fraser-Liggett C.M."/>
            <person name="Johnson P.J."/>
        </authorList>
    </citation>
    <scope>NUCLEOTIDE SEQUENCE [LARGE SCALE GENOMIC DNA]</scope>
    <source>
        <strain evidence="1">G3</strain>
    </source>
</reference>
<dbReference type="InParanoid" id="A2FHS0"/>
<dbReference type="Proteomes" id="UP000001542">
    <property type="component" value="Unassembled WGS sequence"/>
</dbReference>
<dbReference type="RefSeq" id="XP_001308460.1">
    <property type="nucleotide sequence ID" value="XM_001308459.1"/>
</dbReference>
<proteinExistence type="predicted"/>
<dbReference type="EMBL" id="DS113800">
    <property type="protein sequence ID" value="EAX95530.1"/>
    <property type="molecule type" value="Genomic_DNA"/>
</dbReference>
<evidence type="ECO:0000313" key="2">
    <source>
        <dbReference type="Proteomes" id="UP000001542"/>
    </source>
</evidence>
<gene>
    <name evidence="1" type="ORF">TVAG_126600</name>
</gene>
<accession>A2FHS0</accession>
<dbReference type="KEGG" id="tva:4753287"/>
<protein>
    <submittedName>
        <fullName evidence="1">Uncharacterized protein</fullName>
    </submittedName>
</protein>
<organism evidence="1 2">
    <name type="scientific">Trichomonas vaginalis (strain ATCC PRA-98 / G3)</name>
    <dbReference type="NCBI Taxonomy" id="412133"/>
    <lineage>
        <taxon>Eukaryota</taxon>
        <taxon>Metamonada</taxon>
        <taxon>Parabasalia</taxon>
        <taxon>Trichomonadida</taxon>
        <taxon>Trichomonadidae</taxon>
        <taxon>Trichomonas</taxon>
    </lineage>
</organism>